<dbReference type="Gene3D" id="3.40.50.300">
    <property type="entry name" value="P-loop containing nucleotide triphosphate hydrolases"/>
    <property type="match status" value="1"/>
</dbReference>
<evidence type="ECO:0000313" key="5">
    <source>
        <dbReference type="Proteomes" id="UP001165378"/>
    </source>
</evidence>
<protein>
    <submittedName>
        <fullName evidence="4">CpaE-like family protein</fullName>
    </submittedName>
</protein>
<evidence type="ECO:0000256" key="1">
    <source>
        <dbReference type="SAM" id="MobiDB-lite"/>
    </source>
</evidence>
<name>A0AA41Q0T9_9ACTN</name>
<evidence type="ECO:0000259" key="3">
    <source>
        <dbReference type="Pfam" id="PF26563"/>
    </source>
</evidence>
<dbReference type="Proteomes" id="UP001165378">
    <property type="component" value="Unassembled WGS sequence"/>
</dbReference>
<dbReference type="GO" id="GO:0016887">
    <property type="term" value="F:ATP hydrolysis activity"/>
    <property type="evidence" value="ECO:0007669"/>
    <property type="project" value="TreeGrafter"/>
</dbReference>
<dbReference type="GO" id="GO:0009898">
    <property type="term" value="C:cytoplasmic side of plasma membrane"/>
    <property type="evidence" value="ECO:0007669"/>
    <property type="project" value="TreeGrafter"/>
</dbReference>
<keyword evidence="5" id="KW-1185">Reference proteome</keyword>
<dbReference type="Pfam" id="PF26563">
    <property type="entry name" value="Rv3660c_N"/>
    <property type="match status" value="1"/>
</dbReference>
<dbReference type="InterPro" id="IPR050625">
    <property type="entry name" value="ParA/MinD_ATPase"/>
</dbReference>
<dbReference type="GO" id="GO:0051782">
    <property type="term" value="P:negative regulation of cell division"/>
    <property type="evidence" value="ECO:0007669"/>
    <property type="project" value="TreeGrafter"/>
</dbReference>
<dbReference type="PANTHER" id="PTHR43384:SF11">
    <property type="entry name" value="SEPTUM SITE DETERMINING PROTEIN"/>
    <property type="match status" value="1"/>
</dbReference>
<dbReference type="InterPro" id="IPR022521">
    <property type="entry name" value="Rv3660c"/>
</dbReference>
<dbReference type="NCBIfam" id="TIGR03815">
    <property type="entry name" value="CpaE_hom_Actino"/>
    <property type="match status" value="1"/>
</dbReference>
<dbReference type="InterPro" id="IPR027417">
    <property type="entry name" value="P-loop_NTPase"/>
</dbReference>
<feature type="compositionally biased region" description="Low complexity" evidence="1">
    <location>
        <begin position="337"/>
        <end position="348"/>
    </location>
</feature>
<feature type="domain" description="Rv3660c-like CheY-like N-terminal" evidence="3">
    <location>
        <begin position="19"/>
        <end position="124"/>
    </location>
</feature>
<dbReference type="SUPFAM" id="SSF52540">
    <property type="entry name" value="P-loop containing nucleoside triphosphate hydrolases"/>
    <property type="match status" value="1"/>
</dbReference>
<feature type="region of interest" description="Disordered" evidence="1">
    <location>
        <begin position="332"/>
        <end position="366"/>
    </location>
</feature>
<sequence>MLPLPSLPRPGHPPGPLLVTADPELLDALLRLCAAAGVEPDICADLGSARSAWAESPLVILGDDLSDEALHCGLPRRADTFLLSTDLDDAEVWKRAGALGAAEVIFLPDGEVWLINRFADLLEGGGALLSVAVAGGRGGAGASTLACALALAATQRGLRTALVDVDPMGGGIDVLLGGETATGLRWADLHGTRGRVDGSALSAALPRLHGITVLSWDRGTPTAVPQDAIRAIVAAVRRRHEVVVVDMPRHRDQVAEEALAQCDTALLVVPSELRAIAAAAQVAALMRPLVPDLRTVVRSPSPAGLSTAEVAAGTGLPLAGELRHEAGLAEAVERGELPGSRPRSPLSRFSREFLAEELPQPESEAA</sequence>
<evidence type="ECO:0000313" key="4">
    <source>
        <dbReference type="EMBL" id="MCF2529226.1"/>
    </source>
</evidence>
<accession>A0AA41Q0T9</accession>
<dbReference type="GO" id="GO:0005524">
    <property type="term" value="F:ATP binding"/>
    <property type="evidence" value="ECO:0007669"/>
    <property type="project" value="TreeGrafter"/>
</dbReference>
<dbReference type="GO" id="GO:0005829">
    <property type="term" value="C:cytosol"/>
    <property type="evidence" value="ECO:0007669"/>
    <property type="project" value="TreeGrafter"/>
</dbReference>
<comment type="caution">
    <text evidence="4">The sequence shown here is derived from an EMBL/GenBank/DDBJ whole genome shotgun (WGS) entry which is preliminary data.</text>
</comment>
<feature type="domain" description="CobQ/CobB/MinD/ParA nucleotide binding" evidence="2">
    <location>
        <begin position="131"/>
        <end position="335"/>
    </location>
</feature>
<dbReference type="RefSeq" id="WP_235053437.1">
    <property type="nucleotide sequence ID" value="NZ_JAKFHA010000010.1"/>
</dbReference>
<dbReference type="InterPro" id="IPR002586">
    <property type="entry name" value="CobQ/CobB/MinD/ParA_Nub-bd_dom"/>
</dbReference>
<gene>
    <name evidence="4" type="ORF">LZ495_18680</name>
</gene>
<dbReference type="AlphaFoldDB" id="A0AA41Q0T9"/>
<dbReference type="InterPro" id="IPR059050">
    <property type="entry name" value="Rv3660c_N"/>
</dbReference>
<reference evidence="4" key="1">
    <citation type="submission" date="2022-01" db="EMBL/GenBank/DDBJ databases">
        <title>Genome-Based Taxonomic Classification of the Phylum Actinobacteria.</title>
        <authorList>
            <person name="Gao Y."/>
        </authorList>
    </citation>
    <scope>NUCLEOTIDE SEQUENCE</scope>
    <source>
        <strain evidence="4">KLBMP 8922</strain>
    </source>
</reference>
<dbReference type="Pfam" id="PF01656">
    <property type="entry name" value="CbiA"/>
    <property type="match status" value="1"/>
</dbReference>
<dbReference type="EMBL" id="JAKFHA010000010">
    <property type="protein sequence ID" value="MCF2529226.1"/>
    <property type="molecule type" value="Genomic_DNA"/>
</dbReference>
<organism evidence="4 5">
    <name type="scientific">Yinghuangia soli</name>
    <dbReference type="NCBI Taxonomy" id="2908204"/>
    <lineage>
        <taxon>Bacteria</taxon>
        <taxon>Bacillati</taxon>
        <taxon>Actinomycetota</taxon>
        <taxon>Actinomycetes</taxon>
        <taxon>Kitasatosporales</taxon>
        <taxon>Streptomycetaceae</taxon>
        <taxon>Yinghuangia</taxon>
    </lineage>
</organism>
<dbReference type="PANTHER" id="PTHR43384">
    <property type="entry name" value="SEPTUM SITE-DETERMINING PROTEIN MIND HOMOLOG, CHLOROPLASTIC-RELATED"/>
    <property type="match status" value="1"/>
</dbReference>
<proteinExistence type="predicted"/>
<evidence type="ECO:0000259" key="2">
    <source>
        <dbReference type="Pfam" id="PF01656"/>
    </source>
</evidence>